<comment type="caution">
    <text evidence="2">The sequence shown here is derived from an EMBL/GenBank/DDBJ whole genome shotgun (WGS) entry which is preliminary data.</text>
</comment>
<keyword evidence="1" id="KW-0812">Transmembrane</keyword>
<gene>
    <name evidence="2" type="ORF">LCGC14_0422320</name>
</gene>
<sequence length="370" mass="41981">MIRLRNIIILALILKISLLLVLNIFIFNWQPEHEDTVDYIHDANTYAIFRGDPNEVILPYNGLNMLLLMAPNFIHTKLTATQPLPFIVASLLITSFTIMVSLLTIRLAYKITPIAGILLALDPYLMYLSITPLKDTLLVFAAVLLIHEFLKSHRRESTSVFSAILTTGLRVKLGIALGIIFLIPTILRKRYKEAFFIVLGLIVIAVVFPLIGYETGLNLLNPSKVLVAQENPLKSSRTDFFEERPTSTWLAPVRFMLEPYPFSCHWSNTGCNLREQLFSLYMTYWLLIAPLAFYILKRETVYILLSVILLGTVLAATTESITALMRWRMPLFAMLEILAGVSTHEYLSSNNRYARLRTSLNSRLAARTGA</sequence>
<dbReference type="EMBL" id="LAZR01000386">
    <property type="protein sequence ID" value="KKN71322.1"/>
    <property type="molecule type" value="Genomic_DNA"/>
</dbReference>
<feature type="transmembrane region" description="Helical" evidence="1">
    <location>
        <begin position="195"/>
        <end position="213"/>
    </location>
</feature>
<feature type="transmembrane region" description="Helical" evidence="1">
    <location>
        <begin position="158"/>
        <end position="183"/>
    </location>
</feature>
<name>A0A0F9T8P6_9ZZZZ</name>
<evidence type="ECO:0000256" key="1">
    <source>
        <dbReference type="SAM" id="Phobius"/>
    </source>
</evidence>
<accession>A0A0F9T8P6</accession>
<feature type="transmembrane region" description="Helical" evidence="1">
    <location>
        <begin position="86"/>
        <end position="109"/>
    </location>
</feature>
<keyword evidence="1" id="KW-0472">Membrane</keyword>
<feature type="transmembrane region" description="Helical" evidence="1">
    <location>
        <begin position="302"/>
        <end position="325"/>
    </location>
</feature>
<keyword evidence="1" id="KW-1133">Transmembrane helix</keyword>
<feature type="transmembrane region" description="Helical" evidence="1">
    <location>
        <begin position="277"/>
        <end position="296"/>
    </location>
</feature>
<proteinExistence type="predicted"/>
<reference evidence="2" key="1">
    <citation type="journal article" date="2015" name="Nature">
        <title>Complex archaea that bridge the gap between prokaryotes and eukaryotes.</title>
        <authorList>
            <person name="Spang A."/>
            <person name="Saw J.H."/>
            <person name="Jorgensen S.L."/>
            <person name="Zaremba-Niedzwiedzka K."/>
            <person name="Martijn J."/>
            <person name="Lind A.E."/>
            <person name="van Eijk R."/>
            <person name="Schleper C."/>
            <person name="Guy L."/>
            <person name="Ettema T.J."/>
        </authorList>
    </citation>
    <scope>NUCLEOTIDE SEQUENCE</scope>
</reference>
<evidence type="ECO:0000313" key="2">
    <source>
        <dbReference type="EMBL" id="KKN71322.1"/>
    </source>
</evidence>
<feature type="transmembrane region" description="Helical" evidence="1">
    <location>
        <begin position="124"/>
        <end position="146"/>
    </location>
</feature>
<organism evidence="2">
    <name type="scientific">marine sediment metagenome</name>
    <dbReference type="NCBI Taxonomy" id="412755"/>
    <lineage>
        <taxon>unclassified sequences</taxon>
        <taxon>metagenomes</taxon>
        <taxon>ecological metagenomes</taxon>
    </lineage>
</organism>
<feature type="transmembrane region" description="Helical" evidence="1">
    <location>
        <begin position="7"/>
        <end position="29"/>
    </location>
</feature>
<dbReference type="AlphaFoldDB" id="A0A0F9T8P6"/>
<protein>
    <submittedName>
        <fullName evidence="2">Uncharacterized protein</fullName>
    </submittedName>
</protein>